<keyword evidence="2" id="KW-1185">Reference proteome</keyword>
<sequence length="73" mass="8448">MTDKALHEKQCSRLGGLGKTEMKQLKARMKGLVNAESQHEYDYLKKALLATLESDKDNLLYKTFMKHWDTTTD</sequence>
<evidence type="ECO:0000313" key="2">
    <source>
        <dbReference type="Proteomes" id="UP000198211"/>
    </source>
</evidence>
<name>A0A225WZU6_9STRA</name>
<organism evidence="1 2">
    <name type="scientific">Phytophthora megakarya</name>
    <dbReference type="NCBI Taxonomy" id="4795"/>
    <lineage>
        <taxon>Eukaryota</taxon>
        <taxon>Sar</taxon>
        <taxon>Stramenopiles</taxon>
        <taxon>Oomycota</taxon>
        <taxon>Peronosporomycetes</taxon>
        <taxon>Peronosporales</taxon>
        <taxon>Peronosporaceae</taxon>
        <taxon>Phytophthora</taxon>
    </lineage>
</organism>
<proteinExistence type="predicted"/>
<dbReference type="OrthoDB" id="90541at2759"/>
<evidence type="ECO:0000313" key="1">
    <source>
        <dbReference type="EMBL" id="OWZ22539.1"/>
    </source>
</evidence>
<dbReference type="AlphaFoldDB" id="A0A225WZU6"/>
<comment type="caution">
    <text evidence="1">The sequence shown here is derived from an EMBL/GenBank/DDBJ whole genome shotgun (WGS) entry which is preliminary data.</text>
</comment>
<dbReference type="EMBL" id="NBNE01000128">
    <property type="protein sequence ID" value="OWZ22539.1"/>
    <property type="molecule type" value="Genomic_DNA"/>
</dbReference>
<accession>A0A225WZU6</accession>
<gene>
    <name evidence="1" type="ORF">PHMEG_0002730</name>
</gene>
<protein>
    <submittedName>
        <fullName evidence="1">Uncharacterized protein</fullName>
    </submittedName>
</protein>
<dbReference type="Proteomes" id="UP000198211">
    <property type="component" value="Unassembled WGS sequence"/>
</dbReference>
<reference evidence="2" key="1">
    <citation type="submission" date="2017-03" db="EMBL/GenBank/DDBJ databases">
        <title>Phytopthora megakarya and P. palmivora, two closely related causual agents of cacao black pod achieved similar genome size and gene model numbers by different mechanisms.</title>
        <authorList>
            <person name="Ali S."/>
            <person name="Shao J."/>
            <person name="Larry D.J."/>
            <person name="Kronmiller B."/>
            <person name="Shen D."/>
            <person name="Strem M.D."/>
            <person name="Melnick R.L."/>
            <person name="Guiltinan M.J."/>
            <person name="Tyler B.M."/>
            <person name="Meinhardt L.W."/>
            <person name="Bailey B.A."/>
        </authorList>
    </citation>
    <scope>NUCLEOTIDE SEQUENCE [LARGE SCALE GENOMIC DNA]</scope>
    <source>
        <strain evidence="2">zdho120</strain>
    </source>
</reference>